<protein>
    <recommendedName>
        <fullName evidence="3">Secreted protein</fullName>
    </recommendedName>
</protein>
<gene>
    <name evidence="2" type="ORF">BBRV_LOCUS45526</name>
</gene>
<dbReference type="AlphaFoldDB" id="A0A6V7J7R4"/>
<sequence length="157" mass="18136">MSHVSAKWIQAMLAIGLISILVDSVSKSPPSYQFTRHNGHNLPKNHYKLPSNQRRKYYTWPGEKLKKYGSYVAYSTTTTTTKQPVVAYVHIRPAITPPPPPKRKCIRCMIVYKPCPPTPRVVGPRYEEPQRSWKGLMHGEFLCKYESHKGLMVNRRK</sequence>
<feature type="signal peptide" evidence="1">
    <location>
        <begin position="1"/>
        <end position="27"/>
    </location>
</feature>
<accession>A0A6V7J7R4</accession>
<dbReference type="EMBL" id="CADCXW020000015">
    <property type="protein sequence ID" value="CAD1548220.1"/>
    <property type="molecule type" value="Genomic_DNA"/>
</dbReference>
<evidence type="ECO:0000313" key="2">
    <source>
        <dbReference type="EMBL" id="CAD1548220.1"/>
    </source>
</evidence>
<organism evidence="2">
    <name type="scientific">Bracon brevicornis</name>
    <dbReference type="NCBI Taxonomy" id="1563983"/>
    <lineage>
        <taxon>Eukaryota</taxon>
        <taxon>Metazoa</taxon>
        <taxon>Ecdysozoa</taxon>
        <taxon>Arthropoda</taxon>
        <taxon>Hexapoda</taxon>
        <taxon>Insecta</taxon>
        <taxon>Pterygota</taxon>
        <taxon>Neoptera</taxon>
        <taxon>Endopterygota</taxon>
        <taxon>Hymenoptera</taxon>
        <taxon>Apocrita</taxon>
        <taxon>Ichneumonoidea</taxon>
        <taxon>Braconidae</taxon>
        <taxon>Braconinae</taxon>
        <taxon>Bracon</taxon>
    </lineage>
</organism>
<name>A0A6V7J7R4_9HYME</name>
<feature type="chain" id="PRO_5027586760" description="Secreted protein" evidence="1">
    <location>
        <begin position="28"/>
        <end position="157"/>
    </location>
</feature>
<proteinExistence type="predicted"/>
<reference evidence="2" key="1">
    <citation type="submission" date="2020-07" db="EMBL/GenBank/DDBJ databases">
        <authorList>
            <person name="Ferguson B K."/>
        </authorList>
    </citation>
    <scope>NUCLEOTIDE SEQUENCE</scope>
    <source>
        <strain evidence="2">L06</strain>
    </source>
</reference>
<evidence type="ECO:0008006" key="3">
    <source>
        <dbReference type="Google" id="ProtNLM"/>
    </source>
</evidence>
<evidence type="ECO:0000256" key="1">
    <source>
        <dbReference type="SAM" id="SignalP"/>
    </source>
</evidence>
<keyword evidence="1" id="KW-0732">Signal</keyword>